<protein>
    <submittedName>
        <fullName evidence="1">Uncharacterized protein</fullName>
    </submittedName>
</protein>
<gene>
    <name evidence="1" type="ORF">MCM1_2384</name>
</gene>
<accession>A0A0G3CBM5</accession>
<reference evidence="2" key="1">
    <citation type="submission" date="2014-06" db="EMBL/GenBank/DDBJ databases">
        <title>The complete genome sequence of Methanosarcina barkeri CM1.</title>
        <authorList>
            <consortium name="Pastoral Greenhouse Gas Research Consortium"/>
            <person name="Lambie S.C."/>
            <person name="Leahy S.C."/>
            <person name="Kelly W.J."/>
            <person name="Li D."/>
            <person name="Reilly K."/>
            <person name="Attwood G.T."/>
            <person name="Altermann E."/>
        </authorList>
    </citation>
    <scope>NUCLEOTIDE SEQUENCE [LARGE SCALE GENOMIC DNA]</scope>
    <source>
        <strain evidence="2">CM1</strain>
    </source>
</reference>
<dbReference type="PATRIC" id="fig|796385.3.peg.2932"/>
<sequence length="60" mass="7268">MTNIKVNVRWMDGYYESFDCTEVRFGLDLLWMMLNDNKNRHIPLRNVRWFSVTPVSCEII</sequence>
<evidence type="ECO:0000313" key="1">
    <source>
        <dbReference type="EMBL" id="AKJ39401.1"/>
    </source>
</evidence>
<proteinExistence type="predicted"/>
<dbReference type="RefSeq" id="WP_048176845.1">
    <property type="nucleotide sequence ID" value="NZ_CP008746.1"/>
</dbReference>
<name>A0A0G3CBM5_METBA</name>
<dbReference type="EMBL" id="CP008746">
    <property type="protein sequence ID" value="AKJ39401.1"/>
    <property type="molecule type" value="Genomic_DNA"/>
</dbReference>
<dbReference type="GeneID" id="24886097"/>
<dbReference type="Proteomes" id="UP000035331">
    <property type="component" value="Chromosome"/>
</dbReference>
<organism evidence="1 2">
    <name type="scientific">Methanosarcina barkeri CM1</name>
    <dbReference type="NCBI Taxonomy" id="796385"/>
    <lineage>
        <taxon>Archaea</taxon>
        <taxon>Methanobacteriati</taxon>
        <taxon>Methanobacteriota</taxon>
        <taxon>Stenosarchaea group</taxon>
        <taxon>Methanomicrobia</taxon>
        <taxon>Methanosarcinales</taxon>
        <taxon>Methanosarcinaceae</taxon>
        <taxon>Methanosarcina</taxon>
    </lineage>
</organism>
<reference evidence="1 2" key="2">
    <citation type="journal article" date="2015" name="Stand. Genomic Sci.">
        <title>The complete genome sequence of the rumen methanogen Methanosarcina barkeri CM1.</title>
        <authorList>
            <person name="Lambie S.C."/>
            <person name="Kelly W.J."/>
            <person name="Leahy S.C."/>
            <person name="Li D."/>
            <person name="Reilly K."/>
            <person name="McAllister T.A."/>
            <person name="Valle E.R."/>
            <person name="Attwood G.T."/>
            <person name="Altermann E."/>
        </authorList>
    </citation>
    <scope>NUCLEOTIDE SEQUENCE [LARGE SCALE GENOMIC DNA]</scope>
    <source>
        <strain evidence="1 2">CM1</strain>
    </source>
</reference>
<evidence type="ECO:0000313" key="2">
    <source>
        <dbReference type="Proteomes" id="UP000035331"/>
    </source>
</evidence>
<dbReference type="AlphaFoldDB" id="A0A0G3CBM5"/>